<dbReference type="AlphaFoldDB" id="A0A380WQX4"/>
<dbReference type="RefSeq" id="WP_115732521.1">
    <property type="nucleotide sequence ID" value="NZ_BAAAVY010000034.1"/>
</dbReference>
<evidence type="ECO:0000256" key="9">
    <source>
        <dbReference type="ARBA" id="ARBA00023004"/>
    </source>
</evidence>
<dbReference type="SUPFAM" id="SSF53850">
    <property type="entry name" value="Periplasmic binding protein-like II"/>
    <property type="match status" value="1"/>
</dbReference>
<keyword evidence="7" id="KW-0663">Pyridoxal phosphate</keyword>
<dbReference type="InterPro" id="IPR027939">
    <property type="entry name" value="NMT1/THI5"/>
</dbReference>
<sequence length="334" mass="36074">MVSRRSFLAAASIMSLASLGLGGVVPAYAQQKQVKLQLAWLYNGAAAGEIVALKKGFFAEKGLEVEILPGGPNSNTVQETLSGVAQIATAYAPEIMYAANQGLPIKTFGAAFQKAPLTFYSLGEANIKSIADWKGKRIGAGQGATAQVKAVLDHNGLKFEDITFIQAQIPGLLQDQVDVVASWPTNVAQNQPILQHPSGYNTQSIWDNGLQFQSNYYIARTDLIGSDSDMLVKFLEACDKGWAYAADHPEEAIDMVASMSSAIEKDKELASLKVIVADFVYTDETREHGFANISKDRWDATLQTYAKIGEIKSELSADDVFDGSILAAAQRTKR</sequence>
<evidence type="ECO:0000256" key="4">
    <source>
        <dbReference type="ARBA" id="ARBA00011738"/>
    </source>
</evidence>
<protein>
    <recommendedName>
        <fullName evidence="10">Thiamine pyrimidine synthase</fullName>
    </recommendedName>
</protein>
<evidence type="ECO:0000256" key="5">
    <source>
        <dbReference type="ARBA" id="ARBA00022679"/>
    </source>
</evidence>
<evidence type="ECO:0000256" key="2">
    <source>
        <dbReference type="ARBA" id="ARBA00004948"/>
    </source>
</evidence>
<accession>A0A380WQX4</accession>
<organism evidence="13 14">
    <name type="scientific">Aminobacter aminovorans</name>
    <name type="common">Chelatobacter heintzii</name>
    <dbReference type="NCBI Taxonomy" id="83263"/>
    <lineage>
        <taxon>Bacteria</taxon>
        <taxon>Pseudomonadati</taxon>
        <taxon>Pseudomonadota</taxon>
        <taxon>Alphaproteobacteria</taxon>
        <taxon>Hyphomicrobiales</taxon>
        <taxon>Phyllobacteriaceae</taxon>
        <taxon>Aminobacter</taxon>
    </lineage>
</organism>
<evidence type="ECO:0000256" key="6">
    <source>
        <dbReference type="ARBA" id="ARBA00022723"/>
    </source>
</evidence>
<dbReference type="EMBL" id="UFSM01000001">
    <property type="protein sequence ID" value="SUU90544.1"/>
    <property type="molecule type" value="Genomic_DNA"/>
</dbReference>
<dbReference type="GO" id="GO:0046872">
    <property type="term" value="F:metal ion binding"/>
    <property type="evidence" value="ECO:0007669"/>
    <property type="project" value="UniProtKB-KW"/>
</dbReference>
<dbReference type="Pfam" id="PF09084">
    <property type="entry name" value="NMT1"/>
    <property type="match status" value="1"/>
</dbReference>
<evidence type="ECO:0000313" key="14">
    <source>
        <dbReference type="Proteomes" id="UP000254701"/>
    </source>
</evidence>
<dbReference type="Gene3D" id="3.40.190.10">
    <property type="entry name" value="Periplasmic binding protein-like II"/>
    <property type="match status" value="2"/>
</dbReference>
<comment type="function">
    <text evidence="1">Responsible for the formation of the pyrimidine heterocycle in the thiamine biosynthesis pathway. Catalyzes the formation of hydroxymethylpyrimidine phosphate (HMP-P) from histidine and pyridoxal phosphate (PLP). The protein uses PLP and the active site histidine to form HMP-P, generating an inactive enzyme. The enzyme can only undergo a single turnover, which suggests it is a suicide enzyme.</text>
</comment>
<comment type="similarity">
    <text evidence="3">Belongs to the NMT1/THI5 family.</text>
</comment>
<dbReference type="Proteomes" id="UP000254701">
    <property type="component" value="Unassembled WGS sequence"/>
</dbReference>
<dbReference type="GO" id="GO:0009228">
    <property type="term" value="P:thiamine biosynthetic process"/>
    <property type="evidence" value="ECO:0007669"/>
    <property type="project" value="UniProtKB-KW"/>
</dbReference>
<keyword evidence="6" id="KW-0479">Metal-binding</keyword>
<dbReference type="PROSITE" id="PS51318">
    <property type="entry name" value="TAT"/>
    <property type="match status" value="1"/>
</dbReference>
<dbReference type="InterPro" id="IPR015168">
    <property type="entry name" value="SsuA/THI5"/>
</dbReference>
<comment type="pathway">
    <text evidence="2">Cofactor biosynthesis; thiamine diphosphate biosynthesis.</text>
</comment>
<reference evidence="13 14" key="1">
    <citation type="submission" date="2018-06" db="EMBL/GenBank/DDBJ databases">
        <authorList>
            <consortium name="Pathogen Informatics"/>
            <person name="Doyle S."/>
        </authorList>
    </citation>
    <scope>NUCLEOTIDE SEQUENCE [LARGE SCALE GENOMIC DNA]</scope>
    <source>
        <strain evidence="13 14">NCTC10684</strain>
    </source>
</reference>
<evidence type="ECO:0000256" key="7">
    <source>
        <dbReference type="ARBA" id="ARBA00022898"/>
    </source>
</evidence>
<keyword evidence="8" id="KW-0784">Thiamine biosynthesis</keyword>
<dbReference type="PANTHER" id="PTHR31528">
    <property type="entry name" value="4-AMINO-5-HYDROXYMETHYL-2-METHYLPYRIMIDINE PHOSPHATE SYNTHASE THI11-RELATED"/>
    <property type="match status" value="1"/>
</dbReference>
<evidence type="ECO:0000256" key="3">
    <source>
        <dbReference type="ARBA" id="ARBA00009406"/>
    </source>
</evidence>
<dbReference type="OrthoDB" id="5372616at2"/>
<proteinExistence type="inferred from homology"/>
<evidence type="ECO:0000256" key="11">
    <source>
        <dbReference type="ARBA" id="ARBA00048179"/>
    </source>
</evidence>
<name>A0A380WQX4_AMIAI</name>
<evidence type="ECO:0000256" key="8">
    <source>
        <dbReference type="ARBA" id="ARBA00022977"/>
    </source>
</evidence>
<evidence type="ECO:0000256" key="1">
    <source>
        <dbReference type="ARBA" id="ARBA00003469"/>
    </source>
</evidence>
<dbReference type="PANTHER" id="PTHR31528:SF1">
    <property type="entry name" value="4-AMINO-5-HYDROXYMETHYL-2-METHYLPYRIMIDINE PHOSPHATE SYNTHASE THI11-RELATED"/>
    <property type="match status" value="1"/>
</dbReference>
<gene>
    <name evidence="13" type="ORF">NCTC10684_03802</name>
</gene>
<evidence type="ECO:0000256" key="10">
    <source>
        <dbReference type="ARBA" id="ARBA00033171"/>
    </source>
</evidence>
<keyword evidence="5" id="KW-0808">Transferase</keyword>
<dbReference type="GO" id="GO:0016740">
    <property type="term" value="F:transferase activity"/>
    <property type="evidence" value="ECO:0007669"/>
    <property type="project" value="UniProtKB-KW"/>
</dbReference>
<evidence type="ECO:0000259" key="12">
    <source>
        <dbReference type="Pfam" id="PF09084"/>
    </source>
</evidence>
<comment type="catalytic activity">
    <reaction evidence="11">
        <text>N(6)-(pyridoxal phosphate)-L-lysyl-[4-amino-5-hydroxymethyl-2-methylpyrimidine phosphate synthase] + L-histidyl-[4-amino-5-hydroxymethyl-2-methylpyrimidine phosphate synthase] + 2 Fe(3+) + 4 H2O = L-lysyl-[4-amino-5-hydroxymethyl-2-methylpyrimidine phosphate synthase] + (2S)-2-amino-5-hydroxy-4-oxopentanoyl-[4-amino-5-hydroxymethyl-2-methylpyrimidine phosphate synthase] + 4-amino-2-methyl-5-(phosphooxymethyl)pyrimidine + 3-oxopropanoate + 2 Fe(2+) + 2 H(+)</text>
        <dbReference type="Rhea" id="RHEA:65756"/>
        <dbReference type="Rhea" id="RHEA-COMP:16892"/>
        <dbReference type="Rhea" id="RHEA-COMP:16893"/>
        <dbReference type="Rhea" id="RHEA-COMP:16894"/>
        <dbReference type="Rhea" id="RHEA-COMP:16895"/>
        <dbReference type="ChEBI" id="CHEBI:15377"/>
        <dbReference type="ChEBI" id="CHEBI:15378"/>
        <dbReference type="ChEBI" id="CHEBI:29033"/>
        <dbReference type="ChEBI" id="CHEBI:29034"/>
        <dbReference type="ChEBI" id="CHEBI:29969"/>
        <dbReference type="ChEBI" id="CHEBI:29979"/>
        <dbReference type="ChEBI" id="CHEBI:33190"/>
        <dbReference type="ChEBI" id="CHEBI:58354"/>
        <dbReference type="ChEBI" id="CHEBI:143915"/>
        <dbReference type="ChEBI" id="CHEBI:157692"/>
    </reaction>
    <physiologicalReaction direction="left-to-right" evidence="11">
        <dbReference type="Rhea" id="RHEA:65757"/>
    </physiologicalReaction>
</comment>
<evidence type="ECO:0000313" key="13">
    <source>
        <dbReference type="EMBL" id="SUU90544.1"/>
    </source>
</evidence>
<keyword evidence="9" id="KW-0408">Iron</keyword>
<feature type="domain" description="SsuA/THI5-like" evidence="12">
    <location>
        <begin position="46"/>
        <end position="252"/>
    </location>
</feature>
<dbReference type="InterPro" id="IPR006311">
    <property type="entry name" value="TAT_signal"/>
</dbReference>
<comment type="subunit">
    <text evidence="4">Homodimer.</text>
</comment>